<evidence type="ECO:0000313" key="1">
    <source>
        <dbReference type="EMBL" id="GGM32317.1"/>
    </source>
</evidence>
<reference evidence="2" key="1">
    <citation type="journal article" date="2019" name="Int. J. Syst. Evol. Microbiol.">
        <title>The Global Catalogue of Microorganisms (GCM) 10K type strain sequencing project: providing services to taxonomists for standard genome sequencing and annotation.</title>
        <authorList>
            <consortium name="The Broad Institute Genomics Platform"/>
            <consortium name="The Broad Institute Genome Sequencing Center for Infectious Disease"/>
            <person name="Wu L."/>
            <person name="Ma J."/>
        </authorList>
    </citation>
    <scope>NUCLEOTIDE SEQUENCE [LARGE SCALE GENOMIC DNA]</scope>
    <source>
        <strain evidence="2">JCM 13501</strain>
    </source>
</reference>
<dbReference type="EMBL" id="BMNW01000034">
    <property type="protein sequence ID" value="GGM32317.1"/>
    <property type="molecule type" value="Genomic_DNA"/>
</dbReference>
<protein>
    <submittedName>
        <fullName evidence="1">Uncharacterized protein</fullName>
    </submittedName>
</protein>
<proteinExistence type="predicted"/>
<accession>A0ABQ2H537</accession>
<gene>
    <name evidence="1" type="ORF">GCM10009425_48530</name>
</gene>
<comment type="caution">
    <text evidence="1">The sequence shown here is derived from an EMBL/GenBank/DDBJ whole genome shotgun (WGS) entry which is preliminary data.</text>
</comment>
<dbReference type="Proteomes" id="UP000616499">
    <property type="component" value="Unassembled WGS sequence"/>
</dbReference>
<evidence type="ECO:0000313" key="2">
    <source>
        <dbReference type="Proteomes" id="UP000616499"/>
    </source>
</evidence>
<keyword evidence="2" id="KW-1185">Reference proteome</keyword>
<name>A0ABQ2H537_9PSED</name>
<sequence>MGEFPPICRCNIPLGALRESLFGDRDEATLLPDEDGLIYSFNKLSEYAGGLGIEFLNS</sequence>
<organism evidence="1 2">
    <name type="scientific">Pseudomonas asuensis</name>
    <dbReference type="NCBI Taxonomy" id="1825787"/>
    <lineage>
        <taxon>Bacteria</taxon>
        <taxon>Pseudomonadati</taxon>
        <taxon>Pseudomonadota</taxon>
        <taxon>Gammaproteobacteria</taxon>
        <taxon>Pseudomonadales</taxon>
        <taxon>Pseudomonadaceae</taxon>
        <taxon>Pseudomonas</taxon>
    </lineage>
</organism>